<dbReference type="OMA" id="CHVENLA"/>
<dbReference type="Proteomes" id="UP000008672">
    <property type="component" value="Unassembled WGS sequence"/>
</dbReference>
<dbReference type="Gene3D" id="3.30.70.1820">
    <property type="entry name" value="L1 transposable element, RRM domain"/>
    <property type="match status" value="1"/>
</dbReference>
<dbReference type="InterPro" id="IPR004244">
    <property type="entry name" value="Transposase_22"/>
</dbReference>
<name>H3AMT2_LATCH</name>
<keyword evidence="2" id="KW-1185">Reference proteome</keyword>
<evidence type="ECO:0000313" key="2">
    <source>
        <dbReference type="Proteomes" id="UP000008672"/>
    </source>
</evidence>
<dbReference type="HOGENOM" id="CLU_062834_2_2_1"/>
<dbReference type="GeneTree" id="ENSGT01090000260968"/>
<evidence type="ECO:0000313" key="1">
    <source>
        <dbReference type="Ensembl" id="ENSLACP00000010953.1"/>
    </source>
</evidence>
<reference evidence="1" key="3">
    <citation type="submission" date="2025-09" db="UniProtKB">
        <authorList>
            <consortium name="Ensembl"/>
        </authorList>
    </citation>
    <scope>IDENTIFICATION</scope>
</reference>
<dbReference type="EMBL" id="AFYH01197851">
    <property type="status" value="NOT_ANNOTATED_CDS"/>
    <property type="molecule type" value="Genomic_DNA"/>
</dbReference>
<sequence length="194" mass="22774">RRESSISEEMRTSFADVMAGLGEKLDKLTHRTNAVENWISDREDRLCHVENLATEIHNLREKCDDLENRSRRPNLRIVGILEGLEGRDPEAFVGSLIPKVLGADTFPQRLEIERAHRAVRPRPGPGERPHIMLDRVAVMRKARELGTLTWENHRIFFFPDLSSNLQAKQWEFTPVRRIGFQMFYLWGWWFKIKV</sequence>
<organism evidence="1 2">
    <name type="scientific">Latimeria chalumnae</name>
    <name type="common">Coelacanth</name>
    <dbReference type="NCBI Taxonomy" id="7897"/>
    <lineage>
        <taxon>Eukaryota</taxon>
        <taxon>Metazoa</taxon>
        <taxon>Chordata</taxon>
        <taxon>Craniata</taxon>
        <taxon>Vertebrata</taxon>
        <taxon>Euteleostomi</taxon>
        <taxon>Coelacanthiformes</taxon>
        <taxon>Coelacanthidae</taxon>
        <taxon>Latimeria</taxon>
    </lineage>
</organism>
<dbReference type="PANTHER" id="PTHR11505">
    <property type="entry name" value="L1 TRANSPOSABLE ELEMENT-RELATED"/>
    <property type="match status" value="1"/>
</dbReference>
<evidence type="ECO:0008006" key="3">
    <source>
        <dbReference type="Google" id="ProtNLM"/>
    </source>
</evidence>
<reference evidence="2" key="1">
    <citation type="submission" date="2011-08" db="EMBL/GenBank/DDBJ databases">
        <title>The draft genome of Latimeria chalumnae.</title>
        <authorList>
            <person name="Di Palma F."/>
            <person name="Alfoldi J."/>
            <person name="Johnson J."/>
            <person name="Berlin A."/>
            <person name="Gnerre S."/>
            <person name="Jaffe D."/>
            <person name="MacCallum I."/>
            <person name="Young S."/>
            <person name="Walker B.J."/>
            <person name="Lander E."/>
            <person name="Lindblad-Toh K."/>
        </authorList>
    </citation>
    <scope>NUCLEOTIDE SEQUENCE [LARGE SCALE GENOMIC DNA]</scope>
    <source>
        <strain evidence="2">Wild caught</strain>
    </source>
</reference>
<dbReference type="InParanoid" id="H3AMT2"/>
<reference evidence="1" key="2">
    <citation type="submission" date="2025-08" db="UniProtKB">
        <authorList>
            <consortium name="Ensembl"/>
        </authorList>
    </citation>
    <scope>IDENTIFICATION</scope>
</reference>
<proteinExistence type="predicted"/>
<dbReference type="Ensembl" id="ENSLACT00000011034.1">
    <property type="protein sequence ID" value="ENSLACP00000010953.1"/>
    <property type="gene ID" value="ENSLACG00000009637.1"/>
</dbReference>
<dbReference type="AlphaFoldDB" id="H3AMT2"/>
<dbReference type="Bgee" id="ENSLACG00000009637">
    <property type="expression patterns" value="Expressed in pelvic fin"/>
</dbReference>
<accession>H3AMT2</accession>
<protein>
    <recommendedName>
        <fullName evidence="3">L1 transposable element RRM domain-containing protein</fullName>
    </recommendedName>
</protein>